<evidence type="ECO:0000313" key="1">
    <source>
        <dbReference type="EMBL" id="PKU45349.1"/>
    </source>
</evidence>
<dbReference type="OrthoDB" id="3230070at2759"/>
<dbReference type="AlphaFoldDB" id="A0A2I0UH31"/>
<dbReference type="Proteomes" id="UP000233556">
    <property type="component" value="Unassembled WGS sequence"/>
</dbReference>
<sequence>MDAIQKDMDRLERWARVNLIKYNQAKCKVLKLGWGNPKHKYRPDGEWIENSPEEKDLGVLVNGKLNMSQQCALAAQKANCILGCFKRSLARRSRGDSVPLLCFRDTPPGVLHPALGPSA</sequence>
<protein>
    <recommendedName>
        <fullName evidence="3">Rna-directed dna polymerase from mobile element jockey-like</fullName>
    </recommendedName>
</protein>
<reference evidence="2" key="1">
    <citation type="submission" date="2017-11" db="EMBL/GenBank/DDBJ databases">
        <authorList>
            <person name="Lima N.C."/>
            <person name="Parody-Merino A.M."/>
            <person name="Battley P.F."/>
            <person name="Fidler A.E."/>
            <person name="Prosdocimi F."/>
        </authorList>
    </citation>
    <scope>NUCLEOTIDE SEQUENCE [LARGE SCALE GENOMIC DNA]</scope>
</reference>
<proteinExistence type="predicted"/>
<dbReference type="EMBL" id="KZ505764">
    <property type="protein sequence ID" value="PKU45349.1"/>
    <property type="molecule type" value="Genomic_DNA"/>
</dbReference>
<gene>
    <name evidence="1" type="ORF">llap_4341</name>
</gene>
<evidence type="ECO:0008006" key="3">
    <source>
        <dbReference type="Google" id="ProtNLM"/>
    </source>
</evidence>
<accession>A0A2I0UH31</accession>
<evidence type="ECO:0000313" key="2">
    <source>
        <dbReference type="Proteomes" id="UP000233556"/>
    </source>
</evidence>
<name>A0A2I0UH31_LIMLA</name>
<dbReference type="PANTHER" id="PTHR33332">
    <property type="entry name" value="REVERSE TRANSCRIPTASE DOMAIN-CONTAINING PROTEIN"/>
    <property type="match status" value="1"/>
</dbReference>
<keyword evidence="2" id="KW-1185">Reference proteome</keyword>
<reference evidence="2" key="2">
    <citation type="submission" date="2017-12" db="EMBL/GenBank/DDBJ databases">
        <title>Genome sequence of the Bar-tailed Godwit (Limosa lapponica baueri).</title>
        <authorList>
            <person name="Lima N.C.B."/>
            <person name="Parody-Merino A.M."/>
            <person name="Battley P.F."/>
            <person name="Fidler A.E."/>
            <person name="Prosdocimi F."/>
        </authorList>
    </citation>
    <scope>NUCLEOTIDE SEQUENCE [LARGE SCALE GENOMIC DNA]</scope>
</reference>
<organism evidence="1 2">
    <name type="scientific">Limosa lapponica baueri</name>
    <dbReference type="NCBI Taxonomy" id="1758121"/>
    <lineage>
        <taxon>Eukaryota</taxon>
        <taxon>Metazoa</taxon>
        <taxon>Chordata</taxon>
        <taxon>Craniata</taxon>
        <taxon>Vertebrata</taxon>
        <taxon>Euteleostomi</taxon>
        <taxon>Archelosauria</taxon>
        <taxon>Archosauria</taxon>
        <taxon>Dinosauria</taxon>
        <taxon>Saurischia</taxon>
        <taxon>Theropoda</taxon>
        <taxon>Coelurosauria</taxon>
        <taxon>Aves</taxon>
        <taxon>Neognathae</taxon>
        <taxon>Neoaves</taxon>
        <taxon>Charadriiformes</taxon>
        <taxon>Scolopacidae</taxon>
        <taxon>Limosa</taxon>
    </lineage>
</organism>